<feature type="compositionally biased region" description="Acidic residues" evidence="1">
    <location>
        <begin position="571"/>
        <end position="583"/>
    </location>
</feature>
<dbReference type="OrthoDB" id="413299at2759"/>
<evidence type="ECO:0000313" key="4">
    <source>
        <dbReference type="Proteomes" id="UP001152797"/>
    </source>
</evidence>
<dbReference type="EMBL" id="CAMXCT030005268">
    <property type="protein sequence ID" value="CAL4799192.1"/>
    <property type="molecule type" value="Genomic_DNA"/>
</dbReference>
<reference evidence="3" key="2">
    <citation type="submission" date="2024-04" db="EMBL/GenBank/DDBJ databases">
        <authorList>
            <person name="Chen Y."/>
            <person name="Shah S."/>
            <person name="Dougan E. K."/>
            <person name="Thang M."/>
            <person name="Chan C."/>
        </authorList>
    </citation>
    <scope>NUCLEOTIDE SEQUENCE [LARGE SCALE GENOMIC DNA]</scope>
</reference>
<reference evidence="2" key="1">
    <citation type="submission" date="2022-10" db="EMBL/GenBank/DDBJ databases">
        <authorList>
            <person name="Chen Y."/>
            <person name="Dougan E. K."/>
            <person name="Chan C."/>
            <person name="Rhodes N."/>
            <person name="Thang M."/>
        </authorList>
    </citation>
    <scope>NUCLEOTIDE SEQUENCE</scope>
</reference>
<feature type="region of interest" description="Disordered" evidence="1">
    <location>
        <begin position="560"/>
        <end position="592"/>
    </location>
</feature>
<name>A0A9P1DLN9_9DINO</name>
<dbReference type="Proteomes" id="UP001152797">
    <property type="component" value="Unassembled WGS sequence"/>
</dbReference>
<sequence length="592" mass="66223">MASIPAVLAALRQIEFPDKEAVWNLFQNLGRKHQKKFPGYKFLHRGGLSSPYVRYVTDADVIFNNQNGVLVTVQDFDVLSSLALQLFDRSIYAARIARDGAELLDEEINDLRAVRSVVEQGCDVATLVGIFTLRNGWCVPVDLTLQCGESDMAKDERINRILGNLENLDFAKVISRIRAILPKNDKAEFAEAWNSSGGALRFLVKQIHISNYMSEAQQYQYLRNYLHLFGAHPDDWANVAEVEMQRRALTHLESYKSLIQRATGERRNEVWFAFEEAKQQFQEDHHGRHGPISSTQSQGGYYIGPLDKAGQAQWGDVGPGRVLCVNAHQRWIEEYGHLSDIQVGGGHLFDRRSELQIDLITLSSIPQVLSDKVYLPLVRKPNIAEVNPKTIQIARSATALPHLRLTGTGIHTGLDGCCTISTDQAVGSPKEDRLKVLTRPTWLYRWPGAPPKSWRRTAKAEGPFSARCEMPSDVVEMVGRRLFVTYSPNCHQFPVQGHWVDLVVAPTIQRIWPSEVIFDATQPTRVTATGIGFIGDLRLRIAGRLATGLQVHNDSAISFVPPAPPLRSPDDASEACDSYEADPENSRTVTLL</sequence>
<accession>A0A9P1DLN9</accession>
<proteinExistence type="predicted"/>
<organism evidence="2">
    <name type="scientific">Cladocopium goreaui</name>
    <dbReference type="NCBI Taxonomy" id="2562237"/>
    <lineage>
        <taxon>Eukaryota</taxon>
        <taxon>Sar</taxon>
        <taxon>Alveolata</taxon>
        <taxon>Dinophyceae</taxon>
        <taxon>Suessiales</taxon>
        <taxon>Symbiodiniaceae</taxon>
        <taxon>Cladocopium</taxon>
    </lineage>
</organism>
<comment type="caution">
    <text evidence="2">The sequence shown here is derived from an EMBL/GenBank/DDBJ whole genome shotgun (WGS) entry which is preliminary data.</text>
</comment>
<protein>
    <submittedName>
        <fullName evidence="2">Uncharacterized protein</fullName>
    </submittedName>
</protein>
<dbReference type="AlphaFoldDB" id="A0A9P1DLN9"/>
<dbReference type="EMBL" id="CAMXCT020005268">
    <property type="protein sequence ID" value="CAL1165255.1"/>
    <property type="molecule type" value="Genomic_DNA"/>
</dbReference>
<keyword evidence="4" id="KW-1185">Reference proteome</keyword>
<gene>
    <name evidence="2" type="ORF">C1SCF055_LOCUS37000</name>
</gene>
<dbReference type="EMBL" id="CAMXCT010005268">
    <property type="protein sequence ID" value="CAI4011880.1"/>
    <property type="molecule type" value="Genomic_DNA"/>
</dbReference>
<evidence type="ECO:0000256" key="1">
    <source>
        <dbReference type="SAM" id="MobiDB-lite"/>
    </source>
</evidence>
<evidence type="ECO:0000313" key="2">
    <source>
        <dbReference type="EMBL" id="CAI4011880.1"/>
    </source>
</evidence>
<evidence type="ECO:0000313" key="3">
    <source>
        <dbReference type="EMBL" id="CAL1165255.1"/>
    </source>
</evidence>